<feature type="transmembrane region" description="Helical" evidence="1">
    <location>
        <begin position="20"/>
        <end position="38"/>
    </location>
</feature>
<keyword evidence="1" id="KW-0472">Membrane</keyword>
<accession>A0A6F8VG74</accession>
<gene>
    <name evidence="2" type="ORF">SKTS_28380</name>
</gene>
<keyword evidence="3" id="KW-1185">Reference proteome</keyword>
<evidence type="ECO:0000313" key="3">
    <source>
        <dbReference type="Proteomes" id="UP000502260"/>
    </source>
</evidence>
<dbReference type="AlphaFoldDB" id="A0A6F8VG74"/>
<sequence>MPGNIQPMPAAANAETKSNGTLWLLLGGAGLGLVFFWFGRRSGMPSAPLVDMPRRVVPAPHESHAGGAISGEAVKYWIPLDQDTTVTVDELSSVEEEAEVFLLLGRMDMAIGVLRHHVEANEAAPAHVWMSLLDVLHAQGLRQEFEKLAAEIRGRFNVTLPTWEDANTRSNELTGLEHFPHLFAKVTAQWNGADYLDCLDYLHSLTQDNRNGERGGLHLEAFRELLILIGVLEIKQKMAVTQPMAA</sequence>
<protein>
    <submittedName>
        <fullName evidence="2">Uncharacterized protein</fullName>
    </submittedName>
</protein>
<dbReference type="KEGG" id="slac:SKTS_28380"/>
<keyword evidence="1" id="KW-1133">Transmembrane helix</keyword>
<evidence type="ECO:0000313" key="2">
    <source>
        <dbReference type="EMBL" id="BCB27952.1"/>
    </source>
</evidence>
<proteinExistence type="predicted"/>
<organism evidence="2 3">
    <name type="scientific">Sulfurimicrobium lacus</name>
    <dbReference type="NCBI Taxonomy" id="2715678"/>
    <lineage>
        <taxon>Bacteria</taxon>
        <taxon>Pseudomonadati</taxon>
        <taxon>Pseudomonadota</taxon>
        <taxon>Betaproteobacteria</taxon>
        <taxon>Nitrosomonadales</taxon>
        <taxon>Sulfuricellaceae</taxon>
        <taxon>Sulfurimicrobium</taxon>
    </lineage>
</organism>
<keyword evidence="1" id="KW-0812">Transmembrane</keyword>
<dbReference type="EMBL" id="AP022853">
    <property type="protein sequence ID" value="BCB27952.1"/>
    <property type="molecule type" value="Genomic_DNA"/>
</dbReference>
<dbReference type="Proteomes" id="UP000502260">
    <property type="component" value="Chromosome"/>
</dbReference>
<evidence type="ECO:0000256" key="1">
    <source>
        <dbReference type="SAM" id="Phobius"/>
    </source>
</evidence>
<name>A0A6F8VG74_9PROT</name>
<reference evidence="3" key="1">
    <citation type="submission" date="2020-03" db="EMBL/GenBank/DDBJ databases">
        <title>Complete genome sequence of sulfur-oxidizing bacterium skT11.</title>
        <authorList>
            <person name="Kanda M."/>
            <person name="Kojima H."/>
            <person name="Fukui M."/>
        </authorList>
    </citation>
    <scope>NUCLEOTIDE SEQUENCE [LARGE SCALE GENOMIC DNA]</scope>
    <source>
        <strain evidence="3">skT11</strain>
    </source>
</reference>